<feature type="transmembrane region" description="Helical" evidence="10">
    <location>
        <begin position="379"/>
        <end position="399"/>
    </location>
</feature>
<keyword evidence="4 10" id="KW-0812">Transmembrane</keyword>
<dbReference type="InterPro" id="IPR018422">
    <property type="entry name" value="Cation/H_exchanger_CPA1"/>
</dbReference>
<keyword evidence="9 10" id="KW-0739">Sodium transport</keyword>
<dbReference type="NCBIfam" id="TIGR00831">
    <property type="entry name" value="a_cpa1"/>
    <property type="match status" value="1"/>
</dbReference>
<feature type="transmembrane region" description="Helical" evidence="10">
    <location>
        <begin position="6"/>
        <end position="25"/>
    </location>
</feature>
<feature type="transmembrane region" description="Helical" evidence="10">
    <location>
        <begin position="346"/>
        <end position="367"/>
    </location>
</feature>
<dbReference type="GO" id="GO:0051453">
    <property type="term" value="P:regulation of intracellular pH"/>
    <property type="evidence" value="ECO:0007669"/>
    <property type="project" value="TreeGrafter"/>
</dbReference>
<evidence type="ECO:0000256" key="2">
    <source>
        <dbReference type="ARBA" id="ARBA00022448"/>
    </source>
</evidence>
<proteinExistence type="inferred from homology"/>
<feature type="transmembrane region" description="Helical" evidence="10">
    <location>
        <begin position="184"/>
        <end position="204"/>
    </location>
</feature>
<keyword evidence="10" id="KW-0050">Antiport</keyword>
<feature type="transmembrane region" description="Helical" evidence="10">
    <location>
        <begin position="114"/>
        <end position="134"/>
    </location>
</feature>
<evidence type="ECO:0000256" key="9">
    <source>
        <dbReference type="ARBA" id="ARBA00023201"/>
    </source>
</evidence>
<reference evidence="12 13" key="1">
    <citation type="submission" date="2016-11" db="EMBL/GenBank/DDBJ databases">
        <authorList>
            <person name="Jaros S."/>
            <person name="Januszkiewicz K."/>
            <person name="Wedrychowicz H."/>
        </authorList>
    </citation>
    <scope>NUCLEOTIDE SEQUENCE [LARGE SCALE GENOMIC DNA]</scope>
    <source>
        <strain evidence="12 13">CGMCC 4.5723</strain>
    </source>
</reference>
<comment type="similarity">
    <text evidence="10">Belongs to the monovalent cation:proton antiporter 1 (CPA1) transporter (TC 2.A.36) family.</text>
</comment>
<dbReference type="GO" id="GO:0015386">
    <property type="term" value="F:potassium:proton antiporter activity"/>
    <property type="evidence" value="ECO:0007669"/>
    <property type="project" value="TreeGrafter"/>
</dbReference>
<dbReference type="PANTHER" id="PTHR10110:SF86">
    <property type="entry name" value="SODIUM_HYDROGEN EXCHANGER 7"/>
    <property type="match status" value="1"/>
</dbReference>
<dbReference type="GO" id="GO:0098719">
    <property type="term" value="P:sodium ion import across plasma membrane"/>
    <property type="evidence" value="ECO:0007669"/>
    <property type="project" value="TreeGrafter"/>
</dbReference>
<keyword evidence="2 10" id="KW-0813">Transport</keyword>
<feature type="transmembrane region" description="Helical" evidence="10">
    <location>
        <begin position="32"/>
        <end position="51"/>
    </location>
</feature>
<dbReference type="Pfam" id="PF00999">
    <property type="entry name" value="Na_H_Exchanger"/>
    <property type="match status" value="1"/>
</dbReference>
<accession>A0A1M6FHE7</accession>
<dbReference type="Proteomes" id="UP000184452">
    <property type="component" value="Unassembled WGS sequence"/>
</dbReference>
<dbReference type="AlphaFoldDB" id="A0A1M6FHE7"/>
<dbReference type="OrthoDB" id="57886at2"/>
<evidence type="ECO:0000259" key="11">
    <source>
        <dbReference type="Pfam" id="PF00999"/>
    </source>
</evidence>
<feature type="domain" description="Cation/H+ exchanger transmembrane" evidence="11">
    <location>
        <begin position="14"/>
        <end position="404"/>
    </location>
</feature>
<dbReference type="STRING" id="758803.SAMN05421803_10328"/>
<feature type="transmembrane region" description="Helical" evidence="10">
    <location>
        <begin position="303"/>
        <end position="326"/>
    </location>
</feature>
<organism evidence="12 13">
    <name type="scientific">Nocardiopsis flavescens</name>
    <dbReference type="NCBI Taxonomy" id="758803"/>
    <lineage>
        <taxon>Bacteria</taxon>
        <taxon>Bacillati</taxon>
        <taxon>Actinomycetota</taxon>
        <taxon>Actinomycetes</taxon>
        <taxon>Streptosporangiales</taxon>
        <taxon>Nocardiopsidaceae</taxon>
        <taxon>Nocardiopsis</taxon>
    </lineage>
</organism>
<dbReference type="GO" id="GO:0005886">
    <property type="term" value="C:plasma membrane"/>
    <property type="evidence" value="ECO:0007669"/>
    <property type="project" value="UniProtKB-SubCell"/>
</dbReference>
<feature type="transmembrane region" description="Helical" evidence="10">
    <location>
        <begin position="154"/>
        <end position="172"/>
    </location>
</feature>
<evidence type="ECO:0000313" key="12">
    <source>
        <dbReference type="EMBL" id="SHI97066.1"/>
    </source>
</evidence>
<evidence type="ECO:0000256" key="7">
    <source>
        <dbReference type="ARBA" id="ARBA00023065"/>
    </source>
</evidence>
<gene>
    <name evidence="12" type="ORF">SAMN05421803_10328</name>
</gene>
<keyword evidence="8 10" id="KW-0472">Membrane</keyword>
<feature type="transmembrane region" description="Helical" evidence="10">
    <location>
        <begin position="57"/>
        <end position="74"/>
    </location>
</feature>
<dbReference type="Gene3D" id="6.10.140.1330">
    <property type="match status" value="1"/>
</dbReference>
<dbReference type="PANTHER" id="PTHR10110">
    <property type="entry name" value="SODIUM/HYDROGEN EXCHANGER"/>
    <property type="match status" value="1"/>
</dbReference>
<keyword evidence="6 10" id="KW-0915">Sodium</keyword>
<evidence type="ECO:0000256" key="5">
    <source>
        <dbReference type="ARBA" id="ARBA00022989"/>
    </source>
</evidence>
<comment type="subcellular location">
    <subcellularLocation>
        <location evidence="1 10">Cell membrane</location>
        <topology evidence="1 10">Multi-pass membrane protein</topology>
    </subcellularLocation>
</comment>
<feature type="transmembrane region" description="Helical" evidence="10">
    <location>
        <begin position="216"/>
        <end position="247"/>
    </location>
</feature>
<sequence>MGVEDYVVGTLVVVVAVICGRLIAVRLRIPDAIVLVVLGMALGLLPWLGSLSISPEIVLLVFLPPLIYNAAFFTSPKDFRELLRPIVVMAVGVTLVTALGLAAVIYLLVPAVSWPAAIALGAAIAPTDAVAASAILKRVGTPRRVLTILEGESLINDAVALTLFSLALTAMSHPLTPAAGALELVKVVVGGLAFGALVTWVVAWSRKRIEDSSVQLVVVLVTPFAAYVPSEMLGFSGVLSAALAGIVLGTRGEGLLPPAVRVTGRTVWQTLVTVLESMLFVLLGLQLDGVITAVREHYSFPRLVLVALLVTVTAVVLRMGLMMAVIPFQRVVPFLNLQVSGFRERVVIGWSGMRGAVSLAIALSMPATVGDEAFTERGGLIFIAGVVVMGTLMGQGLTLPPVLRRLGMSGGDSHRKEFLVADHAMSCAALSKVDELQTAGEVDAGTAESLRSAYSRRVGEVQALLDEDDSAVERAEGVRAVHAQILDARRGTLVSLYREGRIDHDVYQSLSRDIDLGESKGGPFHGG</sequence>
<name>A0A1M6FHE7_9ACTN</name>
<protein>
    <submittedName>
        <fullName evidence="12">Monovalent cation:H+ antiporter, CPA1 family</fullName>
    </submittedName>
</protein>
<dbReference type="RefSeq" id="WP_073376563.1">
    <property type="nucleotide sequence ID" value="NZ_FQZK01000003.1"/>
</dbReference>
<keyword evidence="7 10" id="KW-0406">Ion transport</keyword>
<keyword evidence="5 10" id="KW-1133">Transmembrane helix</keyword>
<evidence type="ECO:0000256" key="4">
    <source>
        <dbReference type="ARBA" id="ARBA00022692"/>
    </source>
</evidence>
<dbReference type="InterPro" id="IPR004705">
    <property type="entry name" value="Cation/H_exchanger_CPA1_bac"/>
</dbReference>
<dbReference type="GO" id="GO:0015385">
    <property type="term" value="F:sodium:proton antiporter activity"/>
    <property type="evidence" value="ECO:0007669"/>
    <property type="project" value="InterPro"/>
</dbReference>
<evidence type="ECO:0000256" key="3">
    <source>
        <dbReference type="ARBA" id="ARBA00022475"/>
    </source>
</evidence>
<comment type="function">
    <text evidence="10">Na(+)/H(+) antiporter that extrudes sodium in exchange for external protons.</text>
</comment>
<keyword evidence="3 10" id="KW-1003">Cell membrane</keyword>
<evidence type="ECO:0000256" key="10">
    <source>
        <dbReference type="RuleBase" id="RU366002"/>
    </source>
</evidence>
<feature type="transmembrane region" description="Helical" evidence="10">
    <location>
        <begin position="86"/>
        <end position="108"/>
    </location>
</feature>
<dbReference type="InterPro" id="IPR006153">
    <property type="entry name" value="Cation/H_exchanger_TM"/>
</dbReference>
<evidence type="ECO:0000256" key="6">
    <source>
        <dbReference type="ARBA" id="ARBA00023053"/>
    </source>
</evidence>
<evidence type="ECO:0000313" key="13">
    <source>
        <dbReference type="Proteomes" id="UP000184452"/>
    </source>
</evidence>
<evidence type="ECO:0000256" key="1">
    <source>
        <dbReference type="ARBA" id="ARBA00004651"/>
    </source>
</evidence>
<dbReference type="EMBL" id="FQZK01000003">
    <property type="protein sequence ID" value="SHI97066.1"/>
    <property type="molecule type" value="Genomic_DNA"/>
</dbReference>
<keyword evidence="13" id="KW-1185">Reference proteome</keyword>
<feature type="transmembrane region" description="Helical" evidence="10">
    <location>
        <begin position="267"/>
        <end position="291"/>
    </location>
</feature>
<evidence type="ECO:0000256" key="8">
    <source>
        <dbReference type="ARBA" id="ARBA00023136"/>
    </source>
</evidence>